<sequence length="112" mass="12528">MQVLSLTAGIVVALEQEWEQGSSLRGGKYLWVYDPVNELLVYYAHNNTLHVALGDIVQPGDVIAEVGRSGYNAAKRRSPTHLHLTVLKVKDGRPLPLNVYQELARMRTRPAH</sequence>
<dbReference type="InterPro" id="IPR016047">
    <property type="entry name" value="M23ase_b-sheet_dom"/>
</dbReference>
<evidence type="ECO:0000313" key="3">
    <source>
        <dbReference type="Proteomes" id="UP000784128"/>
    </source>
</evidence>
<evidence type="ECO:0000313" key="2">
    <source>
        <dbReference type="EMBL" id="MBT1071131.1"/>
    </source>
</evidence>
<dbReference type="Gene3D" id="2.70.70.10">
    <property type="entry name" value="Glucose Permease (Domain IIA)"/>
    <property type="match status" value="1"/>
</dbReference>
<feature type="domain" description="M23ase beta-sheet core" evidence="1">
    <location>
        <begin position="2"/>
        <end position="88"/>
    </location>
</feature>
<evidence type="ECO:0000259" key="1">
    <source>
        <dbReference type="Pfam" id="PF01551"/>
    </source>
</evidence>
<dbReference type="InterPro" id="IPR011055">
    <property type="entry name" value="Dup_hybrid_motif"/>
</dbReference>
<dbReference type="SUPFAM" id="SSF51261">
    <property type="entry name" value="Duplicated hybrid motif"/>
    <property type="match status" value="1"/>
</dbReference>
<dbReference type="EMBL" id="JAHDYS010000004">
    <property type="protein sequence ID" value="MBT1071131.1"/>
    <property type="molecule type" value="Genomic_DNA"/>
</dbReference>
<organism evidence="2 3">
    <name type="scientific">Pelotalea chapellei</name>
    <dbReference type="NCBI Taxonomy" id="44671"/>
    <lineage>
        <taxon>Bacteria</taxon>
        <taxon>Pseudomonadati</taxon>
        <taxon>Thermodesulfobacteriota</taxon>
        <taxon>Desulfuromonadia</taxon>
        <taxon>Geobacterales</taxon>
        <taxon>Geobacteraceae</taxon>
        <taxon>Pelotalea</taxon>
    </lineage>
</organism>
<dbReference type="Proteomes" id="UP000784128">
    <property type="component" value="Unassembled WGS sequence"/>
</dbReference>
<reference evidence="2 3" key="1">
    <citation type="submission" date="2021-05" db="EMBL/GenBank/DDBJ databases">
        <title>The draft genome of Geobacter chapellei DSM 13688.</title>
        <authorList>
            <person name="Xu Z."/>
            <person name="Masuda Y."/>
            <person name="Itoh H."/>
            <person name="Senoo K."/>
        </authorList>
    </citation>
    <scope>NUCLEOTIDE SEQUENCE [LARGE SCALE GENOMIC DNA]</scope>
    <source>
        <strain evidence="2 3">DSM 13688</strain>
    </source>
</reference>
<dbReference type="Pfam" id="PF01551">
    <property type="entry name" value="Peptidase_M23"/>
    <property type="match status" value="1"/>
</dbReference>
<dbReference type="CDD" id="cd12797">
    <property type="entry name" value="M23_peptidase"/>
    <property type="match status" value="1"/>
</dbReference>
<name>A0ABS5U641_9BACT</name>
<keyword evidence="3" id="KW-1185">Reference proteome</keyword>
<comment type="caution">
    <text evidence="2">The sequence shown here is derived from an EMBL/GenBank/DDBJ whole genome shotgun (WGS) entry which is preliminary data.</text>
</comment>
<proteinExistence type="predicted"/>
<gene>
    <name evidence="2" type="ORF">KJB30_05020</name>
</gene>
<protein>
    <submittedName>
        <fullName evidence="2">Peptidoglycan DD-metalloendopeptidase family protein</fullName>
    </submittedName>
</protein>
<accession>A0ABS5U641</accession>
<dbReference type="RefSeq" id="WP_214296851.1">
    <property type="nucleotide sequence ID" value="NZ_JAHDYS010000004.1"/>
</dbReference>